<dbReference type="Proteomes" id="UP000008229">
    <property type="component" value="Chromosome"/>
</dbReference>
<proteinExistence type="inferred from homology"/>
<reference evidence="13" key="2">
    <citation type="submission" date="2010-01" db="EMBL/GenBank/DDBJ databases">
        <title>The complete genome of Conexibacter woesei DSM 14684.</title>
        <authorList>
            <consortium name="US DOE Joint Genome Institute (JGI-PGF)"/>
            <person name="Lucas S."/>
            <person name="Copeland A."/>
            <person name="Lapidus A."/>
            <person name="Glavina del Rio T."/>
            <person name="Dalin E."/>
            <person name="Tice H."/>
            <person name="Bruce D."/>
            <person name="Goodwin L."/>
            <person name="Pitluck S."/>
            <person name="Kyrpides N."/>
            <person name="Mavromatis K."/>
            <person name="Ivanova N."/>
            <person name="Mikhailova N."/>
            <person name="Chertkov O."/>
            <person name="Brettin T."/>
            <person name="Detter J.C."/>
            <person name="Han C."/>
            <person name="Larimer F."/>
            <person name="Land M."/>
            <person name="Hauser L."/>
            <person name="Markowitz V."/>
            <person name="Cheng J.-F."/>
            <person name="Hugenholtz P."/>
            <person name="Woyke T."/>
            <person name="Wu D."/>
            <person name="Pukall R."/>
            <person name="Steenblock K."/>
            <person name="Schneider S."/>
            <person name="Klenk H.-P."/>
            <person name="Eisen J.A."/>
        </authorList>
    </citation>
    <scope>NUCLEOTIDE SEQUENCE [LARGE SCALE GENOMIC DNA]</scope>
    <source>
        <strain evidence="13">DSM 14684 / CIP 108061 / JCM 11494 / NBRC 100937 / ID131577</strain>
    </source>
</reference>
<dbReference type="RefSeq" id="WP_012933958.1">
    <property type="nucleotide sequence ID" value="NC_013739.1"/>
</dbReference>
<evidence type="ECO:0000259" key="11">
    <source>
        <dbReference type="SMART" id="SM00756"/>
    </source>
</evidence>
<feature type="transmembrane region" description="Helical" evidence="10">
    <location>
        <begin position="87"/>
        <end position="105"/>
    </location>
</feature>
<evidence type="ECO:0000256" key="5">
    <source>
        <dbReference type="ARBA" id="ARBA00022989"/>
    </source>
</evidence>
<evidence type="ECO:0000256" key="3">
    <source>
        <dbReference type="ARBA" id="ARBA00022692"/>
    </source>
</evidence>
<keyword evidence="6" id="KW-0560">Oxidoreductase</keyword>
<accession>D3F7P5</accession>
<keyword evidence="4" id="KW-0874">Quinone</keyword>
<dbReference type="KEGG" id="cwo:Cwoe_2485"/>
<dbReference type="InterPro" id="IPR038354">
    <property type="entry name" value="VKOR_sf"/>
</dbReference>
<organism evidence="12 13">
    <name type="scientific">Conexibacter woesei (strain DSM 14684 / CCUG 47730 / CIP 108061 / JCM 11494 / NBRC 100937 / ID131577)</name>
    <dbReference type="NCBI Taxonomy" id="469383"/>
    <lineage>
        <taxon>Bacteria</taxon>
        <taxon>Bacillati</taxon>
        <taxon>Actinomycetota</taxon>
        <taxon>Thermoleophilia</taxon>
        <taxon>Solirubrobacterales</taxon>
        <taxon>Conexibacteraceae</taxon>
        <taxon>Conexibacter</taxon>
    </lineage>
</organism>
<dbReference type="GO" id="GO:0016491">
    <property type="term" value="F:oxidoreductase activity"/>
    <property type="evidence" value="ECO:0007669"/>
    <property type="project" value="UniProtKB-KW"/>
</dbReference>
<evidence type="ECO:0000256" key="9">
    <source>
        <dbReference type="ARBA" id="ARBA00023284"/>
    </source>
</evidence>
<keyword evidence="7 10" id="KW-0472">Membrane</keyword>
<evidence type="ECO:0000256" key="8">
    <source>
        <dbReference type="ARBA" id="ARBA00023157"/>
    </source>
</evidence>
<feature type="transmembrane region" description="Helical" evidence="10">
    <location>
        <begin position="183"/>
        <end position="207"/>
    </location>
</feature>
<dbReference type="Pfam" id="PF07884">
    <property type="entry name" value="VKOR"/>
    <property type="match status" value="1"/>
</dbReference>
<evidence type="ECO:0000256" key="2">
    <source>
        <dbReference type="ARBA" id="ARBA00006214"/>
    </source>
</evidence>
<protein>
    <submittedName>
        <fullName evidence="12">Vitamin K epoxide reductase</fullName>
    </submittedName>
</protein>
<dbReference type="OrthoDB" id="9783799at2"/>
<evidence type="ECO:0000256" key="6">
    <source>
        <dbReference type="ARBA" id="ARBA00023002"/>
    </source>
</evidence>
<dbReference type="EMBL" id="CP001854">
    <property type="protein sequence ID" value="ADB50907.1"/>
    <property type="molecule type" value="Genomic_DNA"/>
</dbReference>
<dbReference type="eggNOG" id="COG4243">
    <property type="taxonomic scope" value="Bacteria"/>
</dbReference>
<feature type="transmembrane region" description="Helical" evidence="10">
    <location>
        <begin position="139"/>
        <end position="162"/>
    </location>
</feature>
<reference evidence="12 13" key="1">
    <citation type="journal article" date="2010" name="Stand. Genomic Sci.">
        <title>Complete genome sequence of Conexibacter woesei type strain (ID131577).</title>
        <authorList>
            <person name="Pukall R."/>
            <person name="Lapidus A."/>
            <person name="Glavina Del Rio T."/>
            <person name="Copeland A."/>
            <person name="Tice H."/>
            <person name="Cheng J.-F."/>
            <person name="Lucas S."/>
            <person name="Chen F."/>
            <person name="Nolan M."/>
            <person name="Bruce D."/>
            <person name="Goodwin L."/>
            <person name="Pitluck S."/>
            <person name="Mavromatis K."/>
            <person name="Ivanova N."/>
            <person name="Ovchinnikova G."/>
            <person name="Pati A."/>
            <person name="Chen A."/>
            <person name="Palaniappan K."/>
            <person name="Land M."/>
            <person name="Hauser L."/>
            <person name="Chang Y.-J."/>
            <person name="Jeffries C.D."/>
            <person name="Chain P."/>
            <person name="Meincke L."/>
            <person name="Sims D."/>
            <person name="Brettin T."/>
            <person name="Detter J.C."/>
            <person name="Rohde M."/>
            <person name="Goeker M."/>
            <person name="Bristow J."/>
            <person name="Eisen J.A."/>
            <person name="Markowitz V."/>
            <person name="Kyrpides N.C."/>
            <person name="Klenk H.-P."/>
            <person name="Hugenholtz P."/>
        </authorList>
    </citation>
    <scope>NUCLEOTIDE SEQUENCE [LARGE SCALE GENOMIC DNA]</scope>
    <source>
        <strain evidence="13">DSM 14684 / CIP 108061 / JCM 11494 / NBRC 100937 / ID131577</strain>
    </source>
</reference>
<dbReference type="STRING" id="469383.Cwoe_2485"/>
<dbReference type="PANTHER" id="PTHR34573">
    <property type="entry name" value="VKC DOMAIN-CONTAINING PROTEIN"/>
    <property type="match status" value="1"/>
</dbReference>
<comment type="subcellular location">
    <subcellularLocation>
        <location evidence="1">Membrane</location>
        <topology evidence="1">Multi-pass membrane protein</topology>
    </subcellularLocation>
</comment>
<dbReference type="GO" id="GO:0016020">
    <property type="term" value="C:membrane"/>
    <property type="evidence" value="ECO:0007669"/>
    <property type="project" value="UniProtKB-SubCell"/>
</dbReference>
<keyword evidence="8" id="KW-1015">Disulfide bond</keyword>
<dbReference type="GO" id="GO:0048038">
    <property type="term" value="F:quinone binding"/>
    <property type="evidence" value="ECO:0007669"/>
    <property type="project" value="UniProtKB-KW"/>
</dbReference>
<dbReference type="InterPro" id="IPR041714">
    <property type="entry name" value="VKOR_Actinobacteria"/>
</dbReference>
<feature type="transmembrane region" description="Helical" evidence="10">
    <location>
        <begin position="112"/>
        <end position="133"/>
    </location>
</feature>
<keyword evidence="5 10" id="KW-1133">Transmembrane helix</keyword>
<dbReference type="HOGENOM" id="CLU_082938_1_1_11"/>
<evidence type="ECO:0000256" key="4">
    <source>
        <dbReference type="ARBA" id="ARBA00022719"/>
    </source>
</evidence>
<dbReference type="SMART" id="SM00756">
    <property type="entry name" value="VKc"/>
    <property type="match status" value="1"/>
</dbReference>
<evidence type="ECO:0000256" key="10">
    <source>
        <dbReference type="SAM" id="Phobius"/>
    </source>
</evidence>
<dbReference type="Gene3D" id="1.20.1440.130">
    <property type="entry name" value="VKOR domain"/>
    <property type="match status" value="1"/>
</dbReference>
<name>D3F7P5_CONWI</name>
<dbReference type="PANTHER" id="PTHR34573:SF1">
    <property type="entry name" value="VITAMIN K EPOXIDE REDUCTASE DOMAIN-CONTAINING PROTEIN"/>
    <property type="match status" value="1"/>
</dbReference>
<comment type="similarity">
    <text evidence="2">Belongs to the VKOR family.</text>
</comment>
<dbReference type="CDD" id="cd12922">
    <property type="entry name" value="VKOR_5"/>
    <property type="match status" value="1"/>
</dbReference>
<feature type="transmembrane region" description="Helical" evidence="10">
    <location>
        <begin position="25"/>
        <end position="46"/>
    </location>
</feature>
<gene>
    <name evidence="12" type="ordered locus">Cwoe_2485</name>
</gene>
<feature type="domain" description="Vitamin K epoxide reductase" evidence="11">
    <location>
        <begin position="23"/>
        <end position="164"/>
    </location>
</feature>
<evidence type="ECO:0000313" key="12">
    <source>
        <dbReference type="EMBL" id="ADB50907.1"/>
    </source>
</evidence>
<evidence type="ECO:0000256" key="7">
    <source>
        <dbReference type="ARBA" id="ARBA00023136"/>
    </source>
</evidence>
<evidence type="ECO:0000256" key="1">
    <source>
        <dbReference type="ARBA" id="ARBA00004141"/>
    </source>
</evidence>
<evidence type="ECO:0000313" key="13">
    <source>
        <dbReference type="Proteomes" id="UP000008229"/>
    </source>
</evidence>
<keyword evidence="13" id="KW-1185">Reference proteome</keyword>
<keyword evidence="9" id="KW-0676">Redox-active center</keyword>
<sequence length="214" mass="22536">MPAADLAPQPAAADADATGAFLARAIGWILTFAGAAGLLAAFTLTVEKIRLLEDPTHVPACSINAVLSCGSVMSSPQAEAFGVPNPLLGIAGFSALAALGVALVAGARLPRWLWLAIQAGVTFALGFVHWLFFQSVYRIEALCPYCMVVWVAAIVAFVYVTLRNLAEGALPTPRALRVPAAAAVRNHGVIVTVWLLAVGLLIGVAFWDYWRTLL</sequence>
<dbReference type="InterPro" id="IPR012932">
    <property type="entry name" value="VKOR"/>
</dbReference>
<keyword evidence="3 10" id="KW-0812">Transmembrane</keyword>
<dbReference type="AlphaFoldDB" id="D3F7P5"/>